<dbReference type="InterPro" id="IPR000528">
    <property type="entry name" value="Plant_nsLTP"/>
</dbReference>
<evidence type="ECO:0000313" key="14">
    <source>
        <dbReference type="Proteomes" id="UP000595140"/>
    </source>
</evidence>
<gene>
    <name evidence="13" type="ORF">CCAM_LOCUS25549</name>
</gene>
<dbReference type="GO" id="GO:0005886">
    <property type="term" value="C:plasma membrane"/>
    <property type="evidence" value="ECO:0007669"/>
    <property type="project" value="UniProtKB-SubCell"/>
</dbReference>
<proteinExistence type="inferred from homology"/>
<feature type="signal peptide" evidence="11">
    <location>
        <begin position="1"/>
        <end position="15"/>
    </location>
</feature>
<protein>
    <recommendedName>
        <fullName evidence="12">Bifunctional inhibitor/plant lipid transfer protein/seed storage helical domain-containing protein</fullName>
    </recommendedName>
</protein>
<dbReference type="Proteomes" id="UP000595140">
    <property type="component" value="Unassembled WGS sequence"/>
</dbReference>
<evidence type="ECO:0000256" key="1">
    <source>
        <dbReference type="ARBA" id="ARBA00004609"/>
    </source>
</evidence>
<dbReference type="GO" id="GO:0008289">
    <property type="term" value="F:lipid binding"/>
    <property type="evidence" value="ECO:0007669"/>
    <property type="project" value="UniProtKB-KW"/>
</dbReference>
<keyword evidence="10" id="KW-0449">Lipoprotein</keyword>
<dbReference type="OrthoDB" id="911994at2759"/>
<keyword evidence="3" id="KW-0813">Transport</keyword>
<dbReference type="SUPFAM" id="SSF47699">
    <property type="entry name" value="Bifunctional inhibitor/lipid-transfer protein/seed storage 2S albumin"/>
    <property type="match status" value="1"/>
</dbReference>
<accession>A0A484M4S7</accession>
<keyword evidence="6 11" id="KW-0732">Signal</keyword>
<evidence type="ECO:0000259" key="12">
    <source>
        <dbReference type="SMART" id="SM00499"/>
    </source>
</evidence>
<evidence type="ECO:0000256" key="3">
    <source>
        <dbReference type="ARBA" id="ARBA00022448"/>
    </source>
</evidence>
<evidence type="ECO:0000256" key="9">
    <source>
        <dbReference type="ARBA" id="ARBA00023180"/>
    </source>
</evidence>
<evidence type="ECO:0000256" key="7">
    <source>
        <dbReference type="ARBA" id="ARBA00023121"/>
    </source>
</evidence>
<dbReference type="GO" id="GO:0006869">
    <property type="term" value="P:lipid transport"/>
    <property type="evidence" value="ECO:0007669"/>
    <property type="project" value="InterPro"/>
</dbReference>
<reference evidence="13 14" key="1">
    <citation type="submission" date="2018-04" db="EMBL/GenBank/DDBJ databases">
        <authorList>
            <person name="Vogel A."/>
        </authorList>
    </citation>
    <scope>NUCLEOTIDE SEQUENCE [LARGE SCALE GENOMIC DNA]</scope>
</reference>
<feature type="chain" id="PRO_5019819516" description="Bifunctional inhibitor/plant lipid transfer protein/seed storage helical domain-containing protein" evidence="11">
    <location>
        <begin position="16"/>
        <end position="141"/>
    </location>
</feature>
<keyword evidence="14" id="KW-1185">Reference proteome</keyword>
<evidence type="ECO:0000256" key="11">
    <source>
        <dbReference type="SAM" id="SignalP"/>
    </source>
</evidence>
<dbReference type="SMART" id="SM00499">
    <property type="entry name" value="AAI"/>
    <property type="match status" value="1"/>
</dbReference>
<comment type="subcellular location">
    <subcellularLocation>
        <location evidence="1">Cell membrane</location>
        <topology evidence="1">Lipid-anchor</topology>
        <topology evidence="1">GPI-anchor</topology>
    </subcellularLocation>
</comment>
<evidence type="ECO:0000256" key="5">
    <source>
        <dbReference type="ARBA" id="ARBA00022622"/>
    </source>
</evidence>
<feature type="domain" description="Bifunctional inhibitor/plant lipid transfer protein/seed storage helical" evidence="12">
    <location>
        <begin position="19"/>
        <end position="98"/>
    </location>
</feature>
<evidence type="ECO:0000313" key="13">
    <source>
        <dbReference type="EMBL" id="VFQ83773.1"/>
    </source>
</evidence>
<evidence type="ECO:0000256" key="2">
    <source>
        <dbReference type="ARBA" id="ARBA00009748"/>
    </source>
</evidence>
<dbReference type="InterPro" id="IPR036312">
    <property type="entry name" value="Bifun_inhib/LTP/seed_sf"/>
</dbReference>
<dbReference type="InterPro" id="IPR016140">
    <property type="entry name" value="Bifunc_inhib/LTP/seed_store"/>
</dbReference>
<evidence type="ECO:0000256" key="10">
    <source>
        <dbReference type="ARBA" id="ARBA00023288"/>
    </source>
</evidence>
<dbReference type="AlphaFoldDB" id="A0A484M4S7"/>
<name>A0A484M4S7_9ASTE</name>
<keyword evidence="8" id="KW-1015">Disulfide bond</keyword>
<keyword evidence="5" id="KW-0472">Membrane</keyword>
<evidence type="ECO:0000256" key="4">
    <source>
        <dbReference type="ARBA" id="ARBA00022475"/>
    </source>
</evidence>
<comment type="similarity">
    <text evidence="2">Belongs to the plant LTP family.</text>
</comment>
<dbReference type="GO" id="GO:0098552">
    <property type="term" value="C:side of membrane"/>
    <property type="evidence" value="ECO:0007669"/>
    <property type="project" value="UniProtKB-KW"/>
</dbReference>
<keyword evidence="7" id="KW-0446">Lipid-binding</keyword>
<keyword evidence="4" id="KW-1003">Cell membrane</keyword>
<evidence type="ECO:0000256" key="8">
    <source>
        <dbReference type="ARBA" id="ARBA00023157"/>
    </source>
</evidence>
<dbReference type="EMBL" id="OOIL02002584">
    <property type="protein sequence ID" value="VFQ83773.1"/>
    <property type="molecule type" value="Genomic_DNA"/>
</dbReference>
<dbReference type="CDD" id="cd00010">
    <property type="entry name" value="AAI_LTSS"/>
    <property type="match status" value="1"/>
</dbReference>
<dbReference type="PRINTS" id="PR00382">
    <property type="entry name" value="LIPIDTRNSFER"/>
</dbReference>
<evidence type="ECO:0000256" key="6">
    <source>
        <dbReference type="ARBA" id="ARBA00022729"/>
    </source>
</evidence>
<dbReference type="InterPro" id="IPR043325">
    <property type="entry name" value="LTSS"/>
</dbReference>
<dbReference type="Pfam" id="PF14368">
    <property type="entry name" value="LTP_2"/>
    <property type="match status" value="1"/>
</dbReference>
<keyword evidence="9" id="KW-0325">Glycoprotein</keyword>
<dbReference type="Gene3D" id="1.10.110.10">
    <property type="entry name" value="Plant lipid-transfer and hydrophobic proteins"/>
    <property type="match status" value="1"/>
</dbReference>
<keyword evidence="5" id="KW-0336">GPI-anchor</keyword>
<organism evidence="13 14">
    <name type="scientific">Cuscuta campestris</name>
    <dbReference type="NCBI Taxonomy" id="132261"/>
    <lineage>
        <taxon>Eukaryota</taxon>
        <taxon>Viridiplantae</taxon>
        <taxon>Streptophyta</taxon>
        <taxon>Embryophyta</taxon>
        <taxon>Tracheophyta</taxon>
        <taxon>Spermatophyta</taxon>
        <taxon>Magnoliopsida</taxon>
        <taxon>eudicotyledons</taxon>
        <taxon>Gunneridae</taxon>
        <taxon>Pentapetalae</taxon>
        <taxon>asterids</taxon>
        <taxon>lamiids</taxon>
        <taxon>Solanales</taxon>
        <taxon>Convolvulaceae</taxon>
        <taxon>Cuscuteae</taxon>
        <taxon>Cuscuta</taxon>
        <taxon>Cuscuta subgen. Grammica</taxon>
        <taxon>Cuscuta sect. Cleistogrammica</taxon>
    </lineage>
</organism>
<sequence length="141" mass="14275">MLMTLAVAWTGGVSAQSNCMTAILSLSPCISYATGNSSVRPPSSSCCTQLSNIVRSTPQCLCSLLNGGASSFGVYINETLAALIPAACNLHTPPVSTCTKGSKRVPSTTDFASAGSGVRAPLHTLSIFLAAVSSALSSAIF</sequence>
<dbReference type="PANTHER" id="PTHR33044">
    <property type="entry name" value="BIFUNCTIONAL INHIBITOR/LIPID-TRANSFER PROTEIN/SEED STORAGE 2S ALBUMIN SUPERFAMILY PROTEIN-RELATED"/>
    <property type="match status" value="1"/>
</dbReference>